<sequence length="93" mass="10598">MTTMKSMNTKTKAAQDIQGAFTYHKHYNAAQVTSLTGSQAREVLNAFEFPVIRFSKVPDSQEYKSGEAWTSRHDADMSFMSNEHEMTEHLVHV</sequence>
<reference evidence="2" key="1">
    <citation type="journal article" date="2019" name="Int. J. Syst. Evol. Microbiol.">
        <title>The Global Catalogue of Microorganisms (GCM) 10K type strain sequencing project: providing services to taxonomists for standard genome sequencing and annotation.</title>
        <authorList>
            <consortium name="The Broad Institute Genomics Platform"/>
            <consortium name="The Broad Institute Genome Sequencing Center for Infectious Disease"/>
            <person name="Wu L."/>
            <person name="Ma J."/>
        </authorList>
    </citation>
    <scope>NUCLEOTIDE SEQUENCE [LARGE SCALE GENOMIC DNA]</scope>
    <source>
        <strain evidence="2">KACC 11904</strain>
    </source>
</reference>
<gene>
    <name evidence="1" type="ORF">ACFPOG_21645</name>
</gene>
<dbReference type="RefSeq" id="WP_270878859.1">
    <property type="nucleotide sequence ID" value="NZ_JAQFVF010000022.1"/>
</dbReference>
<proteinExistence type="predicted"/>
<evidence type="ECO:0000313" key="2">
    <source>
        <dbReference type="Proteomes" id="UP001596044"/>
    </source>
</evidence>
<accession>A0ABW0KDH8</accession>
<evidence type="ECO:0000313" key="1">
    <source>
        <dbReference type="EMBL" id="MFC5450863.1"/>
    </source>
</evidence>
<dbReference type="Proteomes" id="UP001596044">
    <property type="component" value="Unassembled WGS sequence"/>
</dbReference>
<protein>
    <submittedName>
        <fullName evidence="1">Uncharacterized protein</fullName>
    </submittedName>
</protein>
<name>A0ABW0KDH8_9BACL</name>
<comment type="caution">
    <text evidence="1">The sequence shown here is derived from an EMBL/GenBank/DDBJ whole genome shotgun (WGS) entry which is preliminary data.</text>
</comment>
<dbReference type="EMBL" id="JBHSMJ010000029">
    <property type="protein sequence ID" value="MFC5450863.1"/>
    <property type="molecule type" value="Genomic_DNA"/>
</dbReference>
<organism evidence="1 2">
    <name type="scientific">Paenibacillus aestuarii</name>
    <dbReference type="NCBI Taxonomy" id="516965"/>
    <lineage>
        <taxon>Bacteria</taxon>
        <taxon>Bacillati</taxon>
        <taxon>Bacillota</taxon>
        <taxon>Bacilli</taxon>
        <taxon>Bacillales</taxon>
        <taxon>Paenibacillaceae</taxon>
        <taxon>Paenibacillus</taxon>
    </lineage>
</organism>
<keyword evidence="2" id="KW-1185">Reference proteome</keyword>